<feature type="region of interest" description="Disordered" evidence="1">
    <location>
        <begin position="1"/>
        <end position="108"/>
    </location>
</feature>
<feature type="compositionally biased region" description="Low complexity" evidence="1">
    <location>
        <begin position="42"/>
        <end position="51"/>
    </location>
</feature>
<evidence type="ECO:0000313" key="3">
    <source>
        <dbReference type="EMBL" id="QMT00627.1"/>
    </source>
</evidence>
<evidence type="ECO:0000256" key="2">
    <source>
        <dbReference type="SAM" id="Phobius"/>
    </source>
</evidence>
<protein>
    <submittedName>
        <fullName evidence="3">Uncharacterized protein</fullName>
    </submittedName>
</protein>
<gene>
    <name evidence="3" type="ORF">H1R19_17265</name>
</gene>
<feature type="compositionally biased region" description="Low complexity" evidence="1">
    <location>
        <begin position="143"/>
        <end position="158"/>
    </location>
</feature>
<dbReference type="AlphaFoldDB" id="A0A7D7R160"/>
<proteinExistence type="predicted"/>
<dbReference type="EMBL" id="CP059491">
    <property type="protein sequence ID" value="QMT00627.1"/>
    <property type="molecule type" value="Genomic_DNA"/>
</dbReference>
<feature type="compositionally biased region" description="Gly residues" evidence="1">
    <location>
        <begin position="79"/>
        <end position="89"/>
    </location>
</feature>
<dbReference type="RefSeq" id="WP_188328635.1">
    <property type="nucleotide sequence ID" value="NZ_CP059491.1"/>
</dbReference>
<dbReference type="Proteomes" id="UP000515663">
    <property type="component" value="Chromosome"/>
</dbReference>
<feature type="compositionally biased region" description="Pro residues" evidence="1">
    <location>
        <begin position="1"/>
        <end position="17"/>
    </location>
</feature>
<evidence type="ECO:0000256" key="1">
    <source>
        <dbReference type="SAM" id="MobiDB-lite"/>
    </source>
</evidence>
<keyword evidence="2" id="KW-0812">Transmembrane</keyword>
<dbReference type="KEGG" id="gji:H1R19_17265"/>
<keyword evidence="4" id="KW-1185">Reference proteome</keyword>
<evidence type="ECO:0000313" key="4">
    <source>
        <dbReference type="Proteomes" id="UP000515663"/>
    </source>
</evidence>
<organism evidence="3 4">
    <name type="scientific">Gordonia jinghuaiqii</name>
    <dbReference type="NCBI Taxonomy" id="2758710"/>
    <lineage>
        <taxon>Bacteria</taxon>
        <taxon>Bacillati</taxon>
        <taxon>Actinomycetota</taxon>
        <taxon>Actinomycetes</taxon>
        <taxon>Mycobacteriales</taxon>
        <taxon>Gordoniaceae</taxon>
        <taxon>Gordonia</taxon>
    </lineage>
</organism>
<accession>A0A7D7R160</accession>
<sequence>MTYQPPPPGGTPPPYGPGQPDRSGRPGHGPQGPGGPRPQGPAPRFGPQQPGRYPPGGGVPPYGRPPQQPGQFGAPAGPHGPGRYGGSPYGPGQPQFGGPPGPPFGPPPRRNTGVIVAWVTGGVAVVAVLALVLILVVGRSGSGESAVATESTSTATEPGGAGANTPSPGTGAGPETTDNAALSEIRAALLAYINARNARDVGLMRAAVCTQSRERIDGAPPADGGDIVLDGFLETVFDGNVAQSEVVSHLEKGSRRTDSEKSNERFLKEQGAWIYCPDAEPDIGT</sequence>
<keyword evidence="2" id="KW-1133">Transmembrane helix</keyword>
<keyword evidence="2" id="KW-0472">Membrane</keyword>
<feature type="region of interest" description="Disordered" evidence="1">
    <location>
        <begin position="143"/>
        <end position="177"/>
    </location>
</feature>
<feature type="transmembrane region" description="Helical" evidence="2">
    <location>
        <begin position="115"/>
        <end position="137"/>
    </location>
</feature>
<feature type="compositionally biased region" description="Pro residues" evidence="1">
    <location>
        <begin position="97"/>
        <end position="108"/>
    </location>
</feature>
<reference evidence="4" key="1">
    <citation type="submission" date="2020-07" db="EMBL/GenBank/DDBJ databases">
        <title>novel species isolated from the respiratory tract of Marmot.</title>
        <authorList>
            <person name="Zhang G."/>
        </authorList>
    </citation>
    <scope>NUCLEOTIDE SEQUENCE [LARGE SCALE GENOMIC DNA]</scope>
    <source>
        <strain evidence="4">686</strain>
    </source>
</reference>
<name>A0A7D7R160_9ACTN</name>